<dbReference type="PANTHER" id="PTHR33332">
    <property type="entry name" value="REVERSE TRANSCRIPTASE DOMAIN-CONTAINING PROTEIN"/>
    <property type="match status" value="1"/>
</dbReference>
<reference evidence="1" key="1">
    <citation type="journal article" date="2023" name="G3 (Bethesda)">
        <title>Whole genome assembly and annotation of the endangered Caribbean coral Acropora cervicornis.</title>
        <authorList>
            <person name="Selwyn J.D."/>
            <person name="Vollmer S.V."/>
        </authorList>
    </citation>
    <scope>NUCLEOTIDE SEQUENCE</scope>
    <source>
        <strain evidence="1">K2</strain>
    </source>
</reference>
<protein>
    <submittedName>
        <fullName evidence="1">Uncharacterized protein</fullName>
    </submittedName>
</protein>
<dbReference type="AlphaFoldDB" id="A0AAD9USA0"/>
<proteinExistence type="predicted"/>
<reference evidence="1" key="2">
    <citation type="journal article" date="2023" name="Science">
        <title>Genomic signatures of disease resistance in endangered staghorn corals.</title>
        <authorList>
            <person name="Vollmer S.V."/>
            <person name="Selwyn J.D."/>
            <person name="Despard B.A."/>
            <person name="Roesel C.L."/>
        </authorList>
    </citation>
    <scope>NUCLEOTIDE SEQUENCE</scope>
    <source>
        <strain evidence="1">K2</strain>
    </source>
</reference>
<accession>A0AAD9USA0</accession>
<organism evidence="1 2">
    <name type="scientific">Acropora cervicornis</name>
    <name type="common">Staghorn coral</name>
    <dbReference type="NCBI Taxonomy" id="6130"/>
    <lineage>
        <taxon>Eukaryota</taxon>
        <taxon>Metazoa</taxon>
        <taxon>Cnidaria</taxon>
        <taxon>Anthozoa</taxon>
        <taxon>Hexacorallia</taxon>
        <taxon>Scleractinia</taxon>
        <taxon>Astrocoeniina</taxon>
        <taxon>Acroporidae</taxon>
        <taxon>Acropora</taxon>
    </lineage>
</organism>
<gene>
    <name evidence="1" type="ORF">P5673_032054</name>
</gene>
<dbReference type="EMBL" id="JARQWQ010000164">
    <property type="protein sequence ID" value="KAK2547877.1"/>
    <property type="molecule type" value="Genomic_DNA"/>
</dbReference>
<evidence type="ECO:0000313" key="1">
    <source>
        <dbReference type="EMBL" id="KAK2547877.1"/>
    </source>
</evidence>
<evidence type="ECO:0000313" key="2">
    <source>
        <dbReference type="Proteomes" id="UP001249851"/>
    </source>
</evidence>
<dbReference type="Proteomes" id="UP001249851">
    <property type="component" value="Unassembled WGS sequence"/>
</dbReference>
<comment type="caution">
    <text evidence="1">The sequence shown here is derived from an EMBL/GenBank/DDBJ whole genome shotgun (WGS) entry which is preliminary data.</text>
</comment>
<name>A0AAD9USA0_ACRCE</name>
<sequence length="221" mass="25365">MVIGSHQRVLASGKEEINVEMSGKSITRVHKVKSLGLLIDEHLTWKDHVDETVKKISKAIGALKRVRPFISVKTALQIYHALIPPYFDYCSSVWGECSVTLCDKLQKLQNRPARVITRSGYDVRAKHLLISLRLDNLTKRRKKLKATLMFKILNGLAPDYLQDLFSIRTTKYNVRNLEMKLNLPKPNTNSKEVLATVWPHDGTTYPTIYVRSNRLDLLKKK</sequence>
<keyword evidence="2" id="KW-1185">Reference proteome</keyword>